<proteinExistence type="predicted"/>
<evidence type="ECO:0000313" key="3">
    <source>
        <dbReference type="Proteomes" id="UP000321567"/>
    </source>
</evidence>
<dbReference type="RefSeq" id="WP_147163755.1">
    <property type="nucleotide sequence ID" value="NZ_BJZO01000046.1"/>
</dbReference>
<dbReference type="PROSITE" id="PS51257">
    <property type="entry name" value="PROKAR_LIPOPROTEIN"/>
    <property type="match status" value="1"/>
</dbReference>
<accession>A0A512H8F5</accession>
<keyword evidence="3" id="KW-1185">Reference proteome</keyword>
<gene>
    <name evidence="2" type="ORF">ROR02_18580</name>
</gene>
<keyword evidence="1" id="KW-0175">Coiled coil</keyword>
<evidence type="ECO:0008006" key="4">
    <source>
        <dbReference type="Google" id="ProtNLM"/>
    </source>
</evidence>
<feature type="coiled-coil region" evidence="1">
    <location>
        <begin position="117"/>
        <end position="172"/>
    </location>
</feature>
<dbReference type="Proteomes" id="UP000321567">
    <property type="component" value="Unassembled WGS sequence"/>
</dbReference>
<dbReference type="AlphaFoldDB" id="A0A512H8F5"/>
<organism evidence="2 3">
    <name type="scientific">Pararhodospirillum oryzae</name>
    <dbReference type="NCBI Taxonomy" id="478448"/>
    <lineage>
        <taxon>Bacteria</taxon>
        <taxon>Pseudomonadati</taxon>
        <taxon>Pseudomonadota</taxon>
        <taxon>Alphaproteobacteria</taxon>
        <taxon>Rhodospirillales</taxon>
        <taxon>Rhodospirillaceae</taxon>
        <taxon>Pararhodospirillum</taxon>
    </lineage>
</organism>
<sequence length="175" mass="18553">MKQLPGIGPGVVLAVALGLGGCAAGTAENCDALNAGNVFQNAACLNGGGYEARLAQIEAQTRQEIQRAAVFDQDTAAQRATLTRLARDRSALDRQTRELTSGLASLRLQADGARARTQAQKAQLAAVQKELTTAENELARIRGGNAGSSEEVARLQESIKKKEEVIKTILVERIE</sequence>
<protein>
    <recommendedName>
        <fullName evidence="4">Lipoprotein</fullName>
    </recommendedName>
</protein>
<evidence type="ECO:0000313" key="2">
    <source>
        <dbReference type="EMBL" id="GEO81727.1"/>
    </source>
</evidence>
<dbReference type="OrthoDB" id="9935339at2"/>
<name>A0A512H8F5_9PROT</name>
<comment type="caution">
    <text evidence="2">The sequence shown here is derived from an EMBL/GenBank/DDBJ whole genome shotgun (WGS) entry which is preliminary data.</text>
</comment>
<reference evidence="2 3" key="1">
    <citation type="submission" date="2019-07" db="EMBL/GenBank/DDBJ databases">
        <title>Whole genome shotgun sequence of Rhodospirillum oryzae NBRC 107573.</title>
        <authorList>
            <person name="Hosoyama A."/>
            <person name="Uohara A."/>
            <person name="Ohji S."/>
            <person name="Ichikawa N."/>
        </authorList>
    </citation>
    <scope>NUCLEOTIDE SEQUENCE [LARGE SCALE GENOMIC DNA]</scope>
    <source>
        <strain evidence="2 3">NBRC 107573</strain>
    </source>
</reference>
<dbReference type="EMBL" id="BJZO01000046">
    <property type="protein sequence ID" value="GEO81727.1"/>
    <property type="molecule type" value="Genomic_DNA"/>
</dbReference>
<evidence type="ECO:0000256" key="1">
    <source>
        <dbReference type="SAM" id="Coils"/>
    </source>
</evidence>